<dbReference type="Proteomes" id="UP001290455">
    <property type="component" value="Unassembled WGS sequence"/>
</dbReference>
<organism evidence="2 3">
    <name type="scientific">Robertmurraya mangrovi</name>
    <dbReference type="NCBI Taxonomy" id="3098077"/>
    <lineage>
        <taxon>Bacteria</taxon>
        <taxon>Bacillati</taxon>
        <taxon>Bacillota</taxon>
        <taxon>Bacilli</taxon>
        <taxon>Bacillales</taxon>
        <taxon>Bacillaceae</taxon>
        <taxon>Robertmurraya</taxon>
    </lineage>
</organism>
<evidence type="ECO:0000259" key="1">
    <source>
        <dbReference type="PROSITE" id="PS51186"/>
    </source>
</evidence>
<dbReference type="SUPFAM" id="SSF55729">
    <property type="entry name" value="Acyl-CoA N-acyltransferases (Nat)"/>
    <property type="match status" value="1"/>
</dbReference>
<evidence type="ECO:0000313" key="3">
    <source>
        <dbReference type="Proteomes" id="UP001290455"/>
    </source>
</evidence>
<dbReference type="RefSeq" id="WP_322446533.1">
    <property type="nucleotide sequence ID" value="NZ_JAXOFX010000006.1"/>
</dbReference>
<comment type="caution">
    <text evidence="2">The sequence shown here is derived from an EMBL/GenBank/DDBJ whole genome shotgun (WGS) entry which is preliminary data.</text>
</comment>
<dbReference type="InterPro" id="IPR000182">
    <property type="entry name" value="GNAT_dom"/>
</dbReference>
<dbReference type="InterPro" id="IPR016181">
    <property type="entry name" value="Acyl_CoA_acyltransferase"/>
</dbReference>
<reference evidence="2 3" key="1">
    <citation type="submission" date="2023-11" db="EMBL/GenBank/DDBJ databases">
        <title>Bacillus jintuensis, isolated from a mudflat on the Beibu Gulf coast.</title>
        <authorList>
            <person name="Li M."/>
        </authorList>
    </citation>
    <scope>NUCLEOTIDE SEQUENCE [LARGE SCALE GENOMIC DNA]</scope>
    <source>
        <strain evidence="2 3">31A1R</strain>
    </source>
</reference>
<dbReference type="PROSITE" id="PS51186">
    <property type="entry name" value="GNAT"/>
    <property type="match status" value="1"/>
</dbReference>
<keyword evidence="3" id="KW-1185">Reference proteome</keyword>
<dbReference type="PANTHER" id="PTHR43415:SF3">
    <property type="entry name" value="GNAT-FAMILY ACETYLTRANSFERASE"/>
    <property type="match status" value="1"/>
</dbReference>
<name>A0ABU5IYN5_9BACI</name>
<protein>
    <submittedName>
        <fullName evidence="2">GNAT family N-acetyltransferase</fullName>
    </submittedName>
</protein>
<gene>
    <name evidence="2" type="ORF">SM124_10755</name>
</gene>
<dbReference type="Pfam" id="PF13302">
    <property type="entry name" value="Acetyltransf_3"/>
    <property type="match status" value="1"/>
</dbReference>
<proteinExistence type="predicted"/>
<sequence>MKLEDINQSLKIRPITIDDFEFILKWSKDASFCTANGWEINRSPEELYRWWLNSVNNAAEDFIRMGIELNEKLIGYADLAFIKDNNCELGIAIGESELWGKGIGFTSAIRMMEFASNKLGITTFNAETHEANIRSRKMLERLGFKEVSRIGSEEYLGEENQLIQYGFSF</sequence>
<feature type="domain" description="N-acetyltransferase" evidence="1">
    <location>
        <begin position="10"/>
        <end position="164"/>
    </location>
</feature>
<dbReference type="PANTHER" id="PTHR43415">
    <property type="entry name" value="SPERMIDINE N(1)-ACETYLTRANSFERASE"/>
    <property type="match status" value="1"/>
</dbReference>
<accession>A0ABU5IYN5</accession>
<dbReference type="Gene3D" id="3.40.630.30">
    <property type="match status" value="1"/>
</dbReference>
<dbReference type="EMBL" id="JAXOFX010000006">
    <property type="protein sequence ID" value="MDZ5472227.1"/>
    <property type="molecule type" value="Genomic_DNA"/>
</dbReference>
<evidence type="ECO:0000313" key="2">
    <source>
        <dbReference type="EMBL" id="MDZ5472227.1"/>
    </source>
</evidence>